<name>A0A6L5G7D5_9ACTN</name>
<dbReference type="EMBL" id="WIAO01000007">
    <property type="protein sequence ID" value="MQM25557.1"/>
    <property type="molecule type" value="Genomic_DNA"/>
</dbReference>
<accession>A0A6L5G7D5</accession>
<organism evidence="1 2">
    <name type="scientific">Glycomyces albidus</name>
    <dbReference type="NCBI Taxonomy" id="2656774"/>
    <lineage>
        <taxon>Bacteria</taxon>
        <taxon>Bacillati</taxon>
        <taxon>Actinomycetota</taxon>
        <taxon>Actinomycetes</taxon>
        <taxon>Glycomycetales</taxon>
        <taxon>Glycomycetaceae</taxon>
        <taxon>Glycomyces</taxon>
    </lineage>
</organism>
<dbReference type="AlphaFoldDB" id="A0A6L5G7D5"/>
<proteinExistence type="predicted"/>
<evidence type="ECO:0008006" key="3">
    <source>
        <dbReference type="Google" id="ProtNLM"/>
    </source>
</evidence>
<protein>
    <recommendedName>
        <fullName evidence="3">Arsenate reductase</fullName>
    </recommendedName>
</protein>
<gene>
    <name evidence="1" type="ORF">GFD30_08230</name>
</gene>
<dbReference type="Proteomes" id="UP000477750">
    <property type="component" value="Unassembled WGS sequence"/>
</dbReference>
<evidence type="ECO:0000313" key="1">
    <source>
        <dbReference type="EMBL" id="MQM25557.1"/>
    </source>
</evidence>
<reference evidence="1 2" key="1">
    <citation type="submission" date="2019-10" db="EMBL/GenBank/DDBJ databases">
        <title>Glycomyces albidus sp. nov., a novel actinomycete isolated from rhizosphere soil of wheat (Triticum aestivum L.).</title>
        <authorList>
            <person name="Qian L."/>
        </authorList>
    </citation>
    <scope>NUCLEOTIDE SEQUENCE [LARGE SCALE GENOMIC DNA]</scope>
    <source>
        <strain evidence="1 2">NEAU-7082</strain>
    </source>
</reference>
<evidence type="ECO:0000313" key="2">
    <source>
        <dbReference type="Proteomes" id="UP000477750"/>
    </source>
</evidence>
<keyword evidence="2" id="KW-1185">Reference proteome</keyword>
<sequence>MPTWIADDACLLPAADRAARLAAFDDLFAAAVRSVERLEPTRLRLGLSPDPAVAARAADLSLREADCCGFFTFQLTAGTGRLELDIAVPEHRAGVLDGIAAQAEAARTSS</sequence>
<comment type="caution">
    <text evidence="1">The sequence shown here is derived from an EMBL/GenBank/DDBJ whole genome shotgun (WGS) entry which is preliminary data.</text>
</comment>